<feature type="compositionally biased region" description="Basic and acidic residues" evidence="1">
    <location>
        <begin position="206"/>
        <end position="218"/>
    </location>
</feature>
<organism evidence="2 3">
    <name type="scientific">Bodo saltans</name>
    <name type="common">Flagellated protozoan</name>
    <dbReference type="NCBI Taxonomy" id="75058"/>
    <lineage>
        <taxon>Eukaryota</taxon>
        <taxon>Discoba</taxon>
        <taxon>Euglenozoa</taxon>
        <taxon>Kinetoplastea</taxon>
        <taxon>Metakinetoplastina</taxon>
        <taxon>Eubodonida</taxon>
        <taxon>Bodonidae</taxon>
        <taxon>Bodo</taxon>
    </lineage>
</organism>
<gene>
    <name evidence="2" type="ORF">BSAL_68290</name>
</gene>
<evidence type="ECO:0000313" key="2">
    <source>
        <dbReference type="EMBL" id="CUF97358.1"/>
    </source>
</evidence>
<dbReference type="AlphaFoldDB" id="A0A0S4IUL2"/>
<proteinExistence type="predicted"/>
<dbReference type="VEuPathDB" id="TriTrypDB:BSAL_68290"/>
<evidence type="ECO:0000313" key="3">
    <source>
        <dbReference type="Proteomes" id="UP000051952"/>
    </source>
</evidence>
<protein>
    <submittedName>
        <fullName evidence="2">Uncharacterized protein</fullName>
    </submittedName>
</protein>
<name>A0A0S4IUL2_BODSA</name>
<evidence type="ECO:0000256" key="1">
    <source>
        <dbReference type="SAM" id="MobiDB-lite"/>
    </source>
</evidence>
<feature type="region of interest" description="Disordered" evidence="1">
    <location>
        <begin position="201"/>
        <end position="223"/>
    </location>
</feature>
<dbReference type="EMBL" id="CYKH01000467">
    <property type="protein sequence ID" value="CUF97358.1"/>
    <property type="molecule type" value="Genomic_DNA"/>
</dbReference>
<accession>A0A0S4IUL2</accession>
<reference evidence="3" key="1">
    <citation type="submission" date="2015-09" db="EMBL/GenBank/DDBJ databases">
        <authorList>
            <consortium name="Pathogen Informatics"/>
        </authorList>
    </citation>
    <scope>NUCLEOTIDE SEQUENCE [LARGE SCALE GENOMIC DNA]</scope>
    <source>
        <strain evidence="3">Lake Konstanz</strain>
    </source>
</reference>
<keyword evidence="3" id="KW-1185">Reference proteome</keyword>
<sequence length="251" mass="28143">MMRLCFVSSANVGRRIGNGRAAMGATRMSSSSASVAGIPGVVVKLFPSQGYAIIEDALQREYFFRFDENAPAVINSAPEESLIHPRKTFSTSWKVGMHVFFTPRERANQPYDRRFVAEQVRHNTTLSQTNIVNEAIARMEDVRWRHVLADAAVDDGGGASPSSISSANAPRYESSVTNFPPGYDIRYLVFEQDLKTPVMGTKKRHPLEEQSRDEHDASAGDEEFLLTMNAMERARREAEEVDLLSMSPYYR</sequence>
<dbReference type="Proteomes" id="UP000051952">
    <property type="component" value="Unassembled WGS sequence"/>
</dbReference>